<evidence type="ECO:0000313" key="1">
    <source>
        <dbReference type="EMBL" id="MBX73285.1"/>
    </source>
</evidence>
<reference evidence="1" key="1">
    <citation type="submission" date="2018-02" db="EMBL/GenBank/DDBJ databases">
        <title>Rhizophora mucronata_Transcriptome.</title>
        <authorList>
            <person name="Meera S.P."/>
            <person name="Sreeshan A."/>
            <person name="Augustine A."/>
        </authorList>
    </citation>
    <scope>NUCLEOTIDE SEQUENCE</scope>
    <source>
        <tissue evidence="1">Leaf</tissue>
    </source>
</reference>
<dbReference type="AlphaFoldDB" id="A0A2P2R202"/>
<accession>A0A2P2R202</accession>
<dbReference type="EMBL" id="GGEC01092801">
    <property type="protein sequence ID" value="MBX73285.1"/>
    <property type="molecule type" value="Transcribed_RNA"/>
</dbReference>
<organism evidence="1">
    <name type="scientific">Rhizophora mucronata</name>
    <name type="common">Asiatic mangrove</name>
    <dbReference type="NCBI Taxonomy" id="61149"/>
    <lineage>
        <taxon>Eukaryota</taxon>
        <taxon>Viridiplantae</taxon>
        <taxon>Streptophyta</taxon>
        <taxon>Embryophyta</taxon>
        <taxon>Tracheophyta</taxon>
        <taxon>Spermatophyta</taxon>
        <taxon>Magnoliopsida</taxon>
        <taxon>eudicotyledons</taxon>
        <taxon>Gunneridae</taxon>
        <taxon>Pentapetalae</taxon>
        <taxon>rosids</taxon>
        <taxon>fabids</taxon>
        <taxon>Malpighiales</taxon>
        <taxon>Rhizophoraceae</taxon>
        <taxon>Rhizophora</taxon>
    </lineage>
</organism>
<proteinExistence type="predicted"/>
<name>A0A2P2R202_RHIMU</name>
<protein>
    <submittedName>
        <fullName evidence="1">Uncharacterized protein</fullName>
    </submittedName>
</protein>
<sequence length="30" mass="3556">MEIEVFIRVFHMRKKKCSQLYDSSGHTNGN</sequence>